<dbReference type="Pfam" id="PF13041">
    <property type="entry name" value="PPR_2"/>
    <property type="match status" value="1"/>
</dbReference>
<feature type="repeat" description="PPR" evidence="2">
    <location>
        <begin position="322"/>
        <end position="356"/>
    </location>
</feature>
<protein>
    <submittedName>
        <fullName evidence="3">Pentatricopeptide repeat-containing protein</fullName>
    </submittedName>
</protein>
<keyword evidence="1" id="KW-0677">Repeat</keyword>
<dbReference type="Pfam" id="PF01535">
    <property type="entry name" value="PPR"/>
    <property type="match status" value="5"/>
</dbReference>
<feature type="repeat" description="PPR" evidence="2">
    <location>
        <begin position="185"/>
        <end position="219"/>
    </location>
</feature>
<dbReference type="FunFam" id="1.25.40.10:FF:001093">
    <property type="entry name" value="Pentatricopeptide repeat-containing protein At2g34400"/>
    <property type="match status" value="1"/>
</dbReference>
<evidence type="ECO:0000313" key="4">
    <source>
        <dbReference type="Proteomes" id="UP001604277"/>
    </source>
</evidence>
<comment type="caution">
    <text evidence="3">The sequence shown here is derived from an EMBL/GenBank/DDBJ whole genome shotgun (WGS) entry which is preliminary data.</text>
</comment>
<evidence type="ECO:0000256" key="1">
    <source>
        <dbReference type="ARBA" id="ARBA00022737"/>
    </source>
</evidence>
<keyword evidence="4" id="KW-1185">Reference proteome</keyword>
<gene>
    <name evidence="3" type="ORF">Fot_07004</name>
</gene>
<dbReference type="EMBL" id="JBFOLJ010000002">
    <property type="protein sequence ID" value="KAL2553385.1"/>
    <property type="molecule type" value="Genomic_DNA"/>
</dbReference>
<dbReference type="PANTHER" id="PTHR47926">
    <property type="entry name" value="PENTATRICOPEPTIDE REPEAT-CONTAINING PROTEIN"/>
    <property type="match status" value="1"/>
</dbReference>
<evidence type="ECO:0000313" key="3">
    <source>
        <dbReference type="EMBL" id="KAL2553385.1"/>
    </source>
</evidence>
<dbReference type="InterPro" id="IPR002885">
    <property type="entry name" value="PPR_rpt"/>
</dbReference>
<dbReference type="SUPFAM" id="SSF48452">
    <property type="entry name" value="TPR-like"/>
    <property type="match status" value="1"/>
</dbReference>
<dbReference type="InterPro" id="IPR046960">
    <property type="entry name" value="PPR_At4g14850-like_plant"/>
</dbReference>
<dbReference type="Proteomes" id="UP001604277">
    <property type="component" value="Unassembled WGS sequence"/>
</dbReference>
<accession>A0ABD1WYQ1</accession>
<dbReference type="NCBIfam" id="TIGR00756">
    <property type="entry name" value="PPR"/>
    <property type="match status" value="4"/>
</dbReference>
<reference evidence="4" key="1">
    <citation type="submission" date="2024-07" db="EMBL/GenBank/DDBJ databases">
        <title>Two chromosome-level genome assemblies of Korean endemic species Abeliophyllum distichum and Forsythia ovata (Oleaceae).</title>
        <authorList>
            <person name="Jang H."/>
        </authorList>
    </citation>
    <scope>NUCLEOTIDE SEQUENCE [LARGE SCALE GENOMIC DNA]</scope>
</reference>
<dbReference type="Pfam" id="PF20431">
    <property type="entry name" value="E_motif"/>
    <property type="match status" value="1"/>
</dbReference>
<dbReference type="AlphaFoldDB" id="A0ABD1WYQ1"/>
<dbReference type="InterPro" id="IPR046848">
    <property type="entry name" value="E_motif"/>
</dbReference>
<feature type="repeat" description="PPR" evidence="2">
    <location>
        <begin position="291"/>
        <end position="321"/>
    </location>
</feature>
<sequence>MTQSNCINEVQLAKLSKAFEQIKIVAGKCGSNCSVINQLHAHCFTLGVFNTHQNFACRLLNAYAQFKKPIEAQKIFDQIPNPDIVSWTSLQNLYLNIRQPMKALLLFSKLVVSDFVKPDSHSIVAALSACARCKDLVNGKTIHGMVYKYLERPRPVVHNALIDMYCKNRRINLSQFVFDRVNFKDVAIWTSLINGHILNGDIDSARKLFDEMPQRNVVSWTAMIVGYVRLKSPIKAVEFFRRMRIEDFGQDCSPTTVTIVALLSGCADIGALDCGSSIHGYINKRVGFVVDVAMNNGLIDMYAKSGHLKSAVKIFDAMKNRDLFSWTSMISGLALHGRGKHSLQVFDEMLDSGMIPNEITFLSVLSACCHAGLVTEGERLFEIFVNNYHLKPKIEHYGCMVDLLGRAGRLREAIELIEGMPMKPDAVIWRSILSASLERGASELAEVAGKKVLQLEPDNDAVYVLLRSAYRSVNRWDDALRTAKTMRDQRIKKTPGCSWIEVNGIVHEFVAEASPLHISDNVLMVLNGVINHSKLDTNLTFSG</sequence>
<proteinExistence type="predicted"/>
<organism evidence="3 4">
    <name type="scientific">Forsythia ovata</name>
    <dbReference type="NCBI Taxonomy" id="205694"/>
    <lineage>
        <taxon>Eukaryota</taxon>
        <taxon>Viridiplantae</taxon>
        <taxon>Streptophyta</taxon>
        <taxon>Embryophyta</taxon>
        <taxon>Tracheophyta</taxon>
        <taxon>Spermatophyta</taxon>
        <taxon>Magnoliopsida</taxon>
        <taxon>eudicotyledons</taxon>
        <taxon>Gunneridae</taxon>
        <taxon>Pentapetalae</taxon>
        <taxon>asterids</taxon>
        <taxon>lamiids</taxon>
        <taxon>Lamiales</taxon>
        <taxon>Oleaceae</taxon>
        <taxon>Forsythieae</taxon>
        <taxon>Forsythia</taxon>
    </lineage>
</organism>
<dbReference type="PANTHER" id="PTHR47926:SF497">
    <property type="entry name" value="TETRATRICOPEPTIDE-LIKE HELICAL DOMAIN SUPERFAMILY"/>
    <property type="match status" value="1"/>
</dbReference>
<dbReference type="PROSITE" id="PS51375">
    <property type="entry name" value="PPR"/>
    <property type="match status" value="3"/>
</dbReference>
<dbReference type="InterPro" id="IPR011990">
    <property type="entry name" value="TPR-like_helical_dom_sf"/>
</dbReference>
<name>A0ABD1WYQ1_9LAMI</name>
<dbReference type="Gene3D" id="1.25.40.10">
    <property type="entry name" value="Tetratricopeptide repeat domain"/>
    <property type="match status" value="3"/>
</dbReference>
<evidence type="ECO:0000256" key="2">
    <source>
        <dbReference type="PROSITE-ProRule" id="PRU00708"/>
    </source>
</evidence>